<dbReference type="Proteomes" id="UP000595140">
    <property type="component" value="Unassembled WGS sequence"/>
</dbReference>
<name>A0A484NFI1_9ASTE</name>
<dbReference type="PANTHER" id="PTHR31210">
    <property type="entry name" value="OS06G0731900 PROTEIN"/>
    <property type="match status" value="1"/>
</dbReference>
<gene>
    <name evidence="1" type="ORF">CCAM_LOCUS41957</name>
</gene>
<keyword evidence="2" id="KW-1185">Reference proteome</keyword>
<dbReference type="EMBL" id="OOIL02006674">
    <property type="protein sequence ID" value="VFR00182.1"/>
    <property type="molecule type" value="Genomic_DNA"/>
</dbReference>
<evidence type="ECO:0000313" key="1">
    <source>
        <dbReference type="EMBL" id="VFR00182.1"/>
    </source>
</evidence>
<sequence>MRYDRKWVAGNAGRERAGPLTSKSFLVGFYIGLSLRRAKKVDVLNVVPSSEYQNYSTCLPEDFITDKNISNFTEDFAIVLFHYDERANEWDEYEWSKRAIHVTARKQTKWYIKLVKKYGLEISQPAIVSRKGLTWLMTMKRPGVEVHRKVNQTLQSGQCADLDMPPCAGFVEIMAPVFSRESWRCVWNLIQNDLVHGWGLDFALWRCVKRAHEKMGVVDAQWIEHLVVPSLGSQGESIDGKEPWEGVRARCIKEWKEFEIRMEQAVKNQSQWSLP</sequence>
<protein>
    <submittedName>
        <fullName evidence="1">Uncharacterized protein</fullName>
    </submittedName>
</protein>
<dbReference type="OrthoDB" id="1257012at2759"/>
<organism evidence="1 2">
    <name type="scientific">Cuscuta campestris</name>
    <dbReference type="NCBI Taxonomy" id="132261"/>
    <lineage>
        <taxon>Eukaryota</taxon>
        <taxon>Viridiplantae</taxon>
        <taxon>Streptophyta</taxon>
        <taxon>Embryophyta</taxon>
        <taxon>Tracheophyta</taxon>
        <taxon>Spermatophyta</taxon>
        <taxon>Magnoliopsida</taxon>
        <taxon>eudicotyledons</taxon>
        <taxon>Gunneridae</taxon>
        <taxon>Pentapetalae</taxon>
        <taxon>asterids</taxon>
        <taxon>lamiids</taxon>
        <taxon>Solanales</taxon>
        <taxon>Convolvulaceae</taxon>
        <taxon>Cuscuteae</taxon>
        <taxon>Cuscuta</taxon>
        <taxon>Cuscuta subgen. Grammica</taxon>
        <taxon>Cuscuta sect. Cleistogrammica</taxon>
    </lineage>
</organism>
<accession>A0A484NFI1</accession>
<evidence type="ECO:0000313" key="2">
    <source>
        <dbReference type="Proteomes" id="UP000595140"/>
    </source>
</evidence>
<reference evidence="1 2" key="1">
    <citation type="submission" date="2018-04" db="EMBL/GenBank/DDBJ databases">
        <authorList>
            <person name="Vogel A."/>
        </authorList>
    </citation>
    <scope>NUCLEOTIDE SEQUENCE [LARGE SCALE GENOMIC DNA]</scope>
</reference>
<proteinExistence type="predicted"/>
<dbReference type="InterPro" id="IPR007877">
    <property type="entry name" value="DUF707"/>
</dbReference>
<dbReference type="PANTHER" id="PTHR31210:SF43">
    <property type="entry name" value="STORAGE PROTEIN-RELATED"/>
    <property type="match status" value="1"/>
</dbReference>
<dbReference type="AlphaFoldDB" id="A0A484NFI1"/>
<dbReference type="Pfam" id="PF05212">
    <property type="entry name" value="DUF707"/>
    <property type="match status" value="1"/>
</dbReference>